<gene>
    <name evidence="2" type="ORF">BDP27DRAFT_1487107</name>
</gene>
<keyword evidence="1" id="KW-1133">Transmembrane helix</keyword>
<comment type="caution">
    <text evidence="2">The sequence shown here is derived from an EMBL/GenBank/DDBJ whole genome shotgun (WGS) entry which is preliminary data.</text>
</comment>
<sequence length="544" mass="62040">MYLRAITFISYLFLLFLIALLFHFLWSRYTEKTLSTYQDTQRAKVIYRKGWGKQWPQHRGVIHKSEIGEIPESDDSEGYVYPGKDSDIPDHLTYVCLEEMAELAKALHVFVVLEKYRWLCNRLEVPVEIHNVVVTGQAGIGKTSFLLYLLLYRLERKLPTAIQLSELCFFIFDKQGARAYDFEEYDRERLAKCWALADSNFQTPQPCDAFLKSAERIVQAAPPKATRWWSWLNKTLGARVVSELPTVLEIGAILKLNLDPSQTLSLVGQWGPSIRTIKEITANLPGMAAQHERNARVAADSMCMESLGHPSGLGAGEPYTIEESEVFFLRPCRQKEPSIPNTPIDSSWHMLFIPTKYLTNIFESEPLSKLASLSMSFSSNLHAMTRSFEGWLHERKMHQRMCLGGLPLHIFQGSESFKLDPPSRILPSTLSSIQSQGPSSSFYWMPSMIDIPGIDAVFVNAYKIYIVQAVTEDDHTIAIDEGIKKIWKLVSPAIRKECTWHVVVVGGTEETAEMLRDKFSKHLKDLRLGRSRVSVRVWGCVVWI</sequence>
<feature type="transmembrane region" description="Helical" evidence="1">
    <location>
        <begin position="6"/>
        <end position="26"/>
    </location>
</feature>
<dbReference type="AlphaFoldDB" id="A0A9P5UGY4"/>
<evidence type="ECO:0000313" key="2">
    <source>
        <dbReference type="EMBL" id="KAF9078138.1"/>
    </source>
</evidence>
<organism evidence="2 3">
    <name type="scientific">Rhodocollybia butyracea</name>
    <dbReference type="NCBI Taxonomy" id="206335"/>
    <lineage>
        <taxon>Eukaryota</taxon>
        <taxon>Fungi</taxon>
        <taxon>Dikarya</taxon>
        <taxon>Basidiomycota</taxon>
        <taxon>Agaricomycotina</taxon>
        <taxon>Agaricomycetes</taxon>
        <taxon>Agaricomycetidae</taxon>
        <taxon>Agaricales</taxon>
        <taxon>Marasmiineae</taxon>
        <taxon>Omphalotaceae</taxon>
        <taxon>Rhodocollybia</taxon>
    </lineage>
</organism>
<dbReference type="OrthoDB" id="19861at2759"/>
<keyword evidence="3" id="KW-1185">Reference proteome</keyword>
<name>A0A9P5UGY4_9AGAR</name>
<dbReference type="EMBL" id="JADNRY010000002">
    <property type="protein sequence ID" value="KAF9078138.1"/>
    <property type="molecule type" value="Genomic_DNA"/>
</dbReference>
<keyword evidence="1" id="KW-0812">Transmembrane</keyword>
<keyword evidence="1" id="KW-0472">Membrane</keyword>
<evidence type="ECO:0000256" key="1">
    <source>
        <dbReference type="SAM" id="Phobius"/>
    </source>
</evidence>
<evidence type="ECO:0000313" key="3">
    <source>
        <dbReference type="Proteomes" id="UP000772434"/>
    </source>
</evidence>
<accession>A0A9P5UGY4</accession>
<dbReference type="Proteomes" id="UP000772434">
    <property type="component" value="Unassembled WGS sequence"/>
</dbReference>
<proteinExistence type="predicted"/>
<reference evidence="2" key="1">
    <citation type="submission" date="2020-11" db="EMBL/GenBank/DDBJ databases">
        <authorList>
            <consortium name="DOE Joint Genome Institute"/>
            <person name="Ahrendt S."/>
            <person name="Riley R."/>
            <person name="Andreopoulos W."/>
            <person name="Labutti K."/>
            <person name="Pangilinan J."/>
            <person name="Ruiz-Duenas F.J."/>
            <person name="Barrasa J.M."/>
            <person name="Sanchez-Garcia M."/>
            <person name="Camarero S."/>
            <person name="Miyauchi S."/>
            <person name="Serrano A."/>
            <person name="Linde D."/>
            <person name="Babiker R."/>
            <person name="Drula E."/>
            <person name="Ayuso-Fernandez I."/>
            <person name="Pacheco R."/>
            <person name="Padilla G."/>
            <person name="Ferreira P."/>
            <person name="Barriuso J."/>
            <person name="Kellner H."/>
            <person name="Castanera R."/>
            <person name="Alfaro M."/>
            <person name="Ramirez L."/>
            <person name="Pisabarro A.G."/>
            <person name="Kuo A."/>
            <person name="Tritt A."/>
            <person name="Lipzen A."/>
            <person name="He G."/>
            <person name="Yan M."/>
            <person name="Ng V."/>
            <person name="Cullen D."/>
            <person name="Martin F."/>
            <person name="Rosso M.-N."/>
            <person name="Henrissat B."/>
            <person name="Hibbett D."/>
            <person name="Martinez A.T."/>
            <person name="Grigoriev I.V."/>
        </authorList>
    </citation>
    <scope>NUCLEOTIDE SEQUENCE</scope>
    <source>
        <strain evidence="2">AH 40177</strain>
    </source>
</reference>
<protein>
    <submittedName>
        <fullName evidence="2">Uncharacterized protein</fullName>
    </submittedName>
</protein>